<protein>
    <submittedName>
        <fullName evidence="7">Tubulin</fullName>
    </submittedName>
</protein>
<reference evidence="7 8" key="1">
    <citation type="submission" date="2013-09" db="EMBL/GenBank/DDBJ databases">
        <title>Corchorus capsularis genome sequencing.</title>
        <authorList>
            <person name="Alam M."/>
            <person name="Haque M.S."/>
            <person name="Islam M.S."/>
            <person name="Emdad E.M."/>
            <person name="Islam M.M."/>
            <person name="Ahmed B."/>
            <person name="Halim A."/>
            <person name="Hossen Q.M.M."/>
            <person name="Hossain M.Z."/>
            <person name="Ahmed R."/>
            <person name="Khan M.M."/>
            <person name="Islam R."/>
            <person name="Rashid M.M."/>
            <person name="Khan S.A."/>
            <person name="Rahman M.S."/>
            <person name="Alam M."/>
        </authorList>
    </citation>
    <scope>NUCLEOTIDE SEQUENCE [LARGE SCALE GENOMIC DNA]</scope>
    <source>
        <strain evidence="8">cv. CVL-1</strain>
        <tissue evidence="7">Whole seedling</tissue>
    </source>
</reference>
<comment type="similarity">
    <text evidence="1 5">Belongs to the tubulin family.</text>
</comment>
<dbReference type="Gramene" id="OMO52168">
    <property type="protein sequence ID" value="OMO52168"/>
    <property type="gene ID" value="CCACVL1_29330"/>
</dbReference>
<evidence type="ECO:0000313" key="8">
    <source>
        <dbReference type="Proteomes" id="UP000188268"/>
    </source>
</evidence>
<dbReference type="AlphaFoldDB" id="A0A1R3G255"/>
<dbReference type="PROSITE" id="PS00227">
    <property type="entry name" value="TUBULIN"/>
    <property type="match status" value="1"/>
</dbReference>
<dbReference type="GO" id="GO:0005874">
    <property type="term" value="C:microtubule"/>
    <property type="evidence" value="ECO:0007669"/>
    <property type="project" value="UniProtKB-KW"/>
</dbReference>
<evidence type="ECO:0000256" key="5">
    <source>
        <dbReference type="RuleBase" id="RU000352"/>
    </source>
</evidence>
<evidence type="ECO:0000256" key="1">
    <source>
        <dbReference type="ARBA" id="ARBA00009636"/>
    </source>
</evidence>
<dbReference type="InterPro" id="IPR000217">
    <property type="entry name" value="Tubulin"/>
</dbReference>
<dbReference type="PANTHER" id="PTHR11588">
    <property type="entry name" value="TUBULIN"/>
    <property type="match status" value="1"/>
</dbReference>
<gene>
    <name evidence="7" type="ORF">CCACVL1_29330</name>
</gene>
<accession>A0A1R3G255</accession>
<dbReference type="PRINTS" id="PR01161">
    <property type="entry name" value="TUBULIN"/>
</dbReference>
<evidence type="ECO:0000259" key="6">
    <source>
        <dbReference type="Pfam" id="PF00091"/>
    </source>
</evidence>
<keyword evidence="8" id="KW-1185">Reference proteome</keyword>
<evidence type="ECO:0000256" key="4">
    <source>
        <dbReference type="ARBA" id="ARBA00023134"/>
    </source>
</evidence>
<proteinExistence type="inferred from homology"/>
<sequence>MEEDTNGGNEIDDGTWPCKLTLLCSVLARRLRTVTIYKVCHSLGGGTGSGMGTLLISKIIEEYPDMMMLTFSVFPSLKDNEALYDIRFRTLKLTTPNCNLILISCILLKGSILDVMQGKYAQTLLVMKDERSSYSLLHFYEVMEAILLQGSSIQMVRWTQPRYYTAGIKMSLPILQKAWKGNIQGHLPDWSDGFSKHANAGVFERSRREEYDGQEGEKTKQSKNFRYRVKFKTLTGKCGLIRSRNGLNF</sequence>
<feature type="domain" description="Tubulin/FtsZ GTPase" evidence="6">
    <location>
        <begin position="37"/>
        <end position="81"/>
    </location>
</feature>
<keyword evidence="3 5" id="KW-0547">Nucleotide-binding</keyword>
<evidence type="ECO:0000256" key="3">
    <source>
        <dbReference type="ARBA" id="ARBA00022741"/>
    </source>
</evidence>
<dbReference type="InterPro" id="IPR003008">
    <property type="entry name" value="Tubulin_FtsZ_GTPase"/>
</dbReference>
<dbReference type="Gene3D" id="3.40.50.1440">
    <property type="entry name" value="Tubulin/FtsZ, GTPase domain"/>
    <property type="match status" value="1"/>
</dbReference>
<keyword evidence="4 5" id="KW-0342">GTP-binding</keyword>
<evidence type="ECO:0000256" key="2">
    <source>
        <dbReference type="ARBA" id="ARBA00022701"/>
    </source>
</evidence>
<organism evidence="7 8">
    <name type="scientific">Corchorus capsularis</name>
    <name type="common">Jute</name>
    <dbReference type="NCBI Taxonomy" id="210143"/>
    <lineage>
        <taxon>Eukaryota</taxon>
        <taxon>Viridiplantae</taxon>
        <taxon>Streptophyta</taxon>
        <taxon>Embryophyta</taxon>
        <taxon>Tracheophyta</taxon>
        <taxon>Spermatophyta</taxon>
        <taxon>Magnoliopsida</taxon>
        <taxon>eudicotyledons</taxon>
        <taxon>Gunneridae</taxon>
        <taxon>Pentapetalae</taxon>
        <taxon>rosids</taxon>
        <taxon>malvids</taxon>
        <taxon>Malvales</taxon>
        <taxon>Malvaceae</taxon>
        <taxon>Grewioideae</taxon>
        <taxon>Apeibeae</taxon>
        <taxon>Corchorus</taxon>
    </lineage>
</organism>
<dbReference type="EMBL" id="AWWV01015557">
    <property type="protein sequence ID" value="OMO52168.1"/>
    <property type="molecule type" value="Genomic_DNA"/>
</dbReference>
<dbReference type="InterPro" id="IPR017975">
    <property type="entry name" value="Tubulin_CS"/>
</dbReference>
<comment type="caution">
    <text evidence="7">The sequence shown here is derived from an EMBL/GenBank/DDBJ whole genome shotgun (WGS) entry which is preliminary data.</text>
</comment>
<dbReference type="GO" id="GO:0005525">
    <property type="term" value="F:GTP binding"/>
    <property type="evidence" value="ECO:0007669"/>
    <property type="project" value="UniProtKB-UniRule"/>
</dbReference>
<dbReference type="STRING" id="210143.A0A1R3G255"/>
<keyword evidence="2 5" id="KW-0493">Microtubule</keyword>
<dbReference type="GO" id="GO:0007017">
    <property type="term" value="P:microtubule-based process"/>
    <property type="evidence" value="ECO:0007669"/>
    <property type="project" value="InterPro"/>
</dbReference>
<dbReference type="Pfam" id="PF00091">
    <property type="entry name" value="Tubulin"/>
    <property type="match status" value="1"/>
</dbReference>
<evidence type="ECO:0000313" key="7">
    <source>
        <dbReference type="EMBL" id="OMO52168.1"/>
    </source>
</evidence>
<dbReference type="InterPro" id="IPR036525">
    <property type="entry name" value="Tubulin/FtsZ_GTPase_sf"/>
</dbReference>
<name>A0A1R3G255_COCAP</name>
<dbReference type="Proteomes" id="UP000188268">
    <property type="component" value="Unassembled WGS sequence"/>
</dbReference>
<dbReference type="SUPFAM" id="SSF52490">
    <property type="entry name" value="Tubulin nucleotide-binding domain-like"/>
    <property type="match status" value="1"/>
</dbReference>